<protein>
    <submittedName>
        <fullName evidence="1">Uncharacterized protein</fullName>
    </submittedName>
</protein>
<name>A0A4R0NQ52_9SPHI</name>
<evidence type="ECO:0000313" key="1">
    <source>
        <dbReference type="EMBL" id="TCD03131.1"/>
    </source>
</evidence>
<comment type="caution">
    <text evidence="1">The sequence shown here is derived from an EMBL/GenBank/DDBJ whole genome shotgun (WGS) entry which is preliminary data.</text>
</comment>
<dbReference type="AlphaFoldDB" id="A0A4R0NQ52"/>
<gene>
    <name evidence="1" type="ORF">EZ437_03920</name>
</gene>
<organism evidence="1 2">
    <name type="scientific">Pedobacter psychroterrae</name>
    <dbReference type="NCBI Taxonomy" id="2530453"/>
    <lineage>
        <taxon>Bacteria</taxon>
        <taxon>Pseudomonadati</taxon>
        <taxon>Bacteroidota</taxon>
        <taxon>Sphingobacteriia</taxon>
        <taxon>Sphingobacteriales</taxon>
        <taxon>Sphingobacteriaceae</taxon>
        <taxon>Pedobacter</taxon>
    </lineage>
</organism>
<dbReference type="Proteomes" id="UP000293347">
    <property type="component" value="Unassembled WGS sequence"/>
</dbReference>
<keyword evidence="2" id="KW-1185">Reference proteome</keyword>
<reference evidence="1 2" key="1">
    <citation type="submission" date="2019-02" db="EMBL/GenBank/DDBJ databases">
        <title>Pedobacter sp. RP-1-14 sp. nov., isolated from Arctic soil.</title>
        <authorList>
            <person name="Dahal R.H."/>
        </authorList>
    </citation>
    <scope>NUCLEOTIDE SEQUENCE [LARGE SCALE GENOMIC DNA]</scope>
    <source>
        <strain evidence="1 2">RP-1-14</strain>
    </source>
</reference>
<dbReference type="OrthoDB" id="773156at2"/>
<dbReference type="RefSeq" id="WP_131593441.1">
    <property type="nucleotide sequence ID" value="NZ_SJSL01000001.1"/>
</dbReference>
<evidence type="ECO:0000313" key="2">
    <source>
        <dbReference type="Proteomes" id="UP000293347"/>
    </source>
</evidence>
<proteinExistence type="predicted"/>
<accession>A0A4R0NQ52</accession>
<sequence length="65" mass="7967">MKTELKIKLENAISKPTYKQPLPKRKSVPERKKIRQLLRSMLPMEEEQRQYQEEQNFYYKRLGAQ</sequence>
<dbReference type="EMBL" id="SJSL01000001">
    <property type="protein sequence ID" value="TCD03131.1"/>
    <property type="molecule type" value="Genomic_DNA"/>
</dbReference>